<proteinExistence type="inferred from homology"/>
<dbReference type="InterPro" id="IPR003423">
    <property type="entry name" value="OMP_efflux"/>
</dbReference>
<keyword evidence="2" id="KW-0175">Coiled coil</keyword>
<evidence type="ECO:0000256" key="2">
    <source>
        <dbReference type="SAM" id="Coils"/>
    </source>
</evidence>
<dbReference type="EMBL" id="FQUQ01000001">
    <property type="protein sequence ID" value="SHE70173.1"/>
    <property type="molecule type" value="Genomic_DNA"/>
</dbReference>
<name>A0A1M4VMT6_9SPHI</name>
<dbReference type="PANTHER" id="PTHR32063">
    <property type="match status" value="1"/>
</dbReference>
<feature type="transmembrane region" description="Helical" evidence="3">
    <location>
        <begin position="887"/>
        <end position="907"/>
    </location>
</feature>
<feature type="transmembrane region" description="Helical" evidence="3">
    <location>
        <begin position="12"/>
        <end position="29"/>
    </location>
</feature>
<evidence type="ECO:0000256" key="3">
    <source>
        <dbReference type="SAM" id="Phobius"/>
    </source>
</evidence>
<dbReference type="InterPro" id="IPR027463">
    <property type="entry name" value="AcrB_DN_DC_subdom"/>
</dbReference>
<dbReference type="Gene3D" id="1.20.1640.10">
    <property type="entry name" value="Multidrug efflux transporter AcrB transmembrane domain"/>
    <property type="match status" value="2"/>
</dbReference>
<feature type="coiled-coil region" evidence="2">
    <location>
        <begin position="296"/>
        <end position="323"/>
    </location>
</feature>
<evidence type="ECO:0000256" key="1">
    <source>
        <dbReference type="ARBA" id="ARBA00007613"/>
    </source>
</evidence>
<dbReference type="RefSeq" id="WP_073228038.1">
    <property type="nucleotide sequence ID" value="NZ_FQUQ01000001.1"/>
</dbReference>
<dbReference type="Gene3D" id="3.30.70.1430">
    <property type="entry name" value="Multidrug efflux transporter AcrB pore domain"/>
    <property type="match status" value="2"/>
</dbReference>
<feature type="transmembrane region" description="Helical" evidence="3">
    <location>
        <begin position="431"/>
        <end position="451"/>
    </location>
</feature>
<feature type="transmembrane region" description="Helical" evidence="3">
    <location>
        <begin position="360"/>
        <end position="380"/>
    </location>
</feature>
<dbReference type="Gene3D" id="1.20.1600.10">
    <property type="entry name" value="Outer membrane efflux proteins (OEP)"/>
    <property type="match status" value="1"/>
</dbReference>
<accession>A0A1M4VMT6</accession>
<dbReference type="SUPFAM" id="SSF82866">
    <property type="entry name" value="Multidrug efflux transporter AcrB transmembrane domain"/>
    <property type="match status" value="2"/>
</dbReference>
<feature type="transmembrane region" description="Helical" evidence="3">
    <location>
        <begin position="333"/>
        <end position="353"/>
    </location>
</feature>
<dbReference type="Pfam" id="PF02321">
    <property type="entry name" value="OEP"/>
    <property type="match status" value="2"/>
</dbReference>
<reference evidence="5" key="1">
    <citation type="submission" date="2016-11" db="EMBL/GenBank/DDBJ databases">
        <authorList>
            <person name="Varghese N."/>
            <person name="Submissions S."/>
        </authorList>
    </citation>
    <scope>NUCLEOTIDE SEQUENCE [LARGE SCALE GENOMIC DNA]</scope>
    <source>
        <strain evidence="5">DSM 16990</strain>
    </source>
</reference>
<dbReference type="Gene3D" id="3.30.70.1320">
    <property type="entry name" value="Multidrug efflux transporter AcrB pore domain like"/>
    <property type="match status" value="1"/>
</dbReference>
<dbReference type="SUPFAM" id="SSF82714">
    <property type="entry name" value="Multidrug efflux transporter AcrB TolC docking domain, DN and DC subdomains"/>
    <property type="match status" value="2"/>
</dbReference>
<dbReference type="OrthoDB" id="367883at2"/>
<dbReference type="PRINTS" id="PR00702">
    <property type="entry name" value="ACRIFLAVINRP"/>
</dbReference>
<dbReference type="Pfam" id="PF00873">
    <property type="entry name" value="ACR_tran"/>
    <property type="match status" value="1"/>
</dbReference>
<organism evidence="4 5">
    <name type="scientific">Pedobacter caeni</name>
    <dbReference type="NCBI Taxonomy" id="288992"/>
    <lineage>
        <taxon>Bacteria</taxon>
        <taxon>Pseudomonadati</taxon>
        <taxon>Bacteroidota</taxon>
        <taxon>Sphingobacteriia</taxon>
        <taxon>Sphingobacteriales</taxon>
        <taxon>Sphingobacteriaceae</taxon>
        <taxon>Pedobacter</taxon>
    </lineage>
</organism>
<feature type="transmembrane region" description="Helical" evidence="3">
    <location>
        <begin position="861"/>
        <end position="880"/>
    </location>
</feature>
<feature type="coiled-coil region" evidence="2">
    <location>
        <begin position="1081"/>
        <end position="1108"/>
    </location>
</feature>
<dbReference type="GO" id="GO:0015562">
    <property type="term" value="F:efflux transmembrane transporter activity"/>
    <property type="evidence" value="ECO:0007669"/>
    <property type="project" value="InterPro"/>
</dbReference>
<dbReference type="GO" id="GO:0005886">
    <property type="term" value="C:plasma membrane"/>
    <property type="evidence" value="ECO:0007669"/>
    <property type="project" value="TreeGrafter"/>
</dbReference>
<evidence type="ECO:0000313" key="5">
    <source>
        <dbReference type="Proteomes" id="UP000184287"/>
    </source>
</evidence>
<keyword evidence="3" id="KW-0812">Transmembrane</keyword>
<feature type="transmembrane region" description="Helical" evidence="3">
    <location>
        <begin position="989"/>
        <end position="1016"/>
    </location>
</feature>
<feature type="transmembrane region" description="Helical" evidence="3">
    <location>
        <begin position="531"/>
        <end position="553"/>
    </location>
</feature>
<feature type="transmembrane region" description="Helical" evidence="3">
    <location>
        <begin position="913"/>
        <end position="934"/>
    </location>
</feature>
<dbReference type="Gene3D" id="3.30.70.1440">
    <property type="entry name" value="Multidrug efflux transporter AcrB pore domain"/>
    <property type="match status" value="1"/>
</dbReference>
<dbReference type="PANTHER" id="PTHR32063:SF0">
    <property type="entry name" value="SWARMING MOTILITY PROTEIN SWRC"/>
    <property type="match status" value="1"/>
</dbReference>
<evidence type="ECO:0000313" key="4">
    <source>
        <dbReference type="EMBL" id="SHE70173.1"/>
    </source>
</evidence>
<keyword evidence="5" id="KW-1185">Reference proteome</keyword>
<feature type="transmembrane region" description="Helical" evidence="3">
    <location>
        <begin position="962"/>
        <end position="983"/>
    </location>
</feature>
<feature type="transmembrane region" description="Helical" evidence="3">
    <location>
        <begin position="1050"/>
        <end position="1068"/>
    </location>
</feature>
<comment type="similarity">
    <text evidence="1">Belongs to the outer membrane factor (OMF) (TC 1.B.17) family.</text>
</comment>
<dbReference type="GO" id="GO:0042910">
    <property type="term" value="F:xenobiotic transmembrane transporter activity"/>
    <property type="evidence" value="ECO:0007669"/>
    <property type="project" value="TreeGrafter"/>
</dbReference>
<protein>
    <submittedName>
        <fullName evidence="4">Hydrophobe/amphiphile efflux-1 (HAE1) family protein</fullName>
    </submittedName>
</protein>
<sequence length="1500" mass="163847">MSITGLAIKRPIIFLVFFILLGGLGFIAYKNLKYELLPDLATPYVTILTSYPGASPKEVENSVTKKIEESLGSVTKVKKLSATSSENLSVVTLAFLADANADQAVQDVQRALSGVLAEMPTGVKTPYIDKFNINDLPVLRLGITSGSTSAALYQTIKDKIKPRLAQLKSVGRITILGGEQNEVKIWIDPDKMASYQISNIELVEAIRKNNNDVPLGNIKDTDAELSIRMAGKITDPALVADLPIRIFPDGSAIRVKDVARVENAAKSIEVLSRLDNAPSIGLFVNKQSGANAVDVSEKVREELKLLEEEYKDIQLKFNIAQDSSEFTLNAAKAVYTDFFIAIILVALVMLVFLHSLRNAVIVLIAIPTSLVTAFIMMYVMDYSLNLMTLLAMSLVIGILVDDSIVVLENIYRHMEMGKEKVQASLDGRNEIGFTALSITLVDVVVFLPMALVPGLVGSLVKQFSLVIVVSTLTSLFVCFTLTPMLASRFAKLEHLSNASFFGKIGLFFENKINDLIDWYTRVLKIALQRKMATLLITMGLLIASVSLVLTGIVGSEFTPTTDKGELSLLIDMQPGTKLSATDDAVQAVEAKLKSVPEITKLFTNVGYQSDGFGENNSGNVASINISLKPGKERSKSLNDLSREVRALAMEVPGVKARVSPIGLFGANDAPIQILLSGNERDSVFAAAGQLMGIMRKTAGVVTPRMSSEEGKPEIEIEINREKAALLGLDLGMVGANMRSAINGYDELKFRGTAEDVNVRIQLQQDQNSHTAMLPKYSFNNDKGELVYLDQFAKVVLKSSATNLQRRAKQASLVLLSQVTGRPVGDVGEDIKATVAKIKVPAGVKISYEGDLELQGDAFTQLGLALLASFTLVYLIMVALYNNWAYPFVVLFSIPVAAVGAFLALALTAKSLNVFSILGLIMMMGLVAKNAILLVDRTNEARAEGKSLMDALLDAGSTRLRPILMTTLAMVIGMLPLALAKGAAAEMNSGLAWVLIGGLSSSMFLTLFVVPVIYDLITKMLEKTSEKKESGGATSGGEAAPAKVGPALTGLAKITGVFFLLLFAGNMAMAQNRKLSLKEALDKGLSENIQIKQAELEELKARHFKAESKGSLYPDVSASGEYFRNVKSPVMFFPTVGVAPDGNLILDDKNLTPINAASKNSYSLTGTLTMPVFNREIYKEIAAAKWDEQLSKVNTLLSKTQLADEIRRAYYHVLATEAGKTLVKQSIKRAEFNLRNSRNLVKQGMAVPADTLSAFINLESMKINELRSDNEIRQSKNFLKNLIQLPLATEIDLTDDLKVDAAPLTAAGPLALGDSVLLENRPEMIRNSIQIKAAMNQIELQKSKYLPSLNFVSQYQLQTQADNFRFGDYRWPNSMFVGLRLTVPIFSGFKTSNRVKQAQASAKIAELQKIKLNQDMSLELLNAKNNLKTSWLEWEHQGKIIPSAERNLQLISSRWQKGVVKYYEVADAELSLIQVKNNHLQAAYAYLMAQTAYLKAINQLF</sequence>
<feature type="transmembrane region" description="Helical" evidence="3">
    <location>
        <begin position="386"/>
        <end position="410"/>
    </location>
</feature>
<keyword evidence="3" id="KW-1133">Transmembrane helix</keyword>
<feature type="transmembrane region" description="Helical" evidence="3">
    <location>
        <begin position="463"/>
        <end position="486"/>
    </location>
</feature>
<dbReference type="STRING" id="288992.SAMN04488522_101957"/>
<dbReference type="SUPFAM" id="SSF56954">
    <property type="entry name" value="Outer membrane efflux proteins (OEP)"/>
    <property type="match status" value="1"/>
</dbReference>
<keyword evidence="3" id="KW-0472">Membrane</keyword>
<gene>
    <name evidence="4" type="ORF">SAMN04488522_101957</name>
</gene>
<dbReference type="Gene3D" id="3.30.2090.10">
    <property type="entry name" value="Multidrug efflux transporter AcrB TolC docking domain, DN and DC subdomains"/>
    <property type="match status" value="2"/>
</dbReference>
<dbReference type="Proteomes" id="UP000184287">
    <property type="component" value="Unassembled WGS sequence"/>
</dbReference>
<dbReference type="SUPFAM" id="SSF82693">
    <property type="entry name" value="Multidrug efflux transporter AcrB pore domain, PN1, PN2, PC1 and PC2 subdomains"/>
    <property type="match status" value="3"/>
</dbReference>
<dbReference type="InterPro" id="IPR001036">
    <property type="entry name" value="Acrflvin-R"/>
</dbReference>